<keyword evidence="2" id="KW-0677">Repeat</keyword>
<sequence>MQTANAVRYLAEHPGVTPSEAAEALGISVRTLRSHVKQANDDLAAVASIDLVRNRGYSVDIQDRDAFDAYLTDEEELQRDGIPQTREERVAYLLNDLLSRSTWITLDELSEMLFASRSVITGDLKQVERTLEAYGLSLARRPHYGVRVEGSELARRLCLAASMMRGEFDEAIATHDADDSDVTLPANSIDQRHLLQVIAETVDGAIAGHDFHINAVAYQNLLVHIAVALVRIRSGHYMPAETEHVEKIRASREWSVAQDIADQIGAAAGVELPQEEVAYLAIHLAGKQTLWSASDGEENLVISDEVWDVVGEMLDRIWQVFHIDFRADLELRMNLARHIVPLAVRLQYHLQIDNPILADIKARYLLAWSLAVEADEVLRVHYGAIPSEAETGYMALAFALALERQKTAPGKKNILVVCATGAGSARLLEYRCRREFGEYVDKIVTCDVMHLDQMDLAGIDYVFTTVPLGRSLPVPVREVAYFFDDEEIVGMRDLLRHGVPTGLLARTFDERLFFPHLPCSTKDSVLHELCEQIRRVRTVDARLEEFVCERERVTATSFGNNVAMPHPLEPVSDETFIAVALLDKPVVWDERGTTVQAVFLISFARSAGRELDRLFSILAEFFMDGAAVARLVSDQSWDCLVQLANGFEAASPQASSPA</sequence>
<dbReference type="PANTHER" id="PTHR30185:SF13">
    <property type="entry name" value="LICABCH OPERON REGULATOR-RELATED"/>
    <property type="match status" value="1"/>
</dbReference>
<keyword evidence="7" id="KW-1185">Reference proteome</keyword>
<keyword evidence="1" id="KW-0808">Transferase</keyword>
<feature type="domain" description="PRD" evidence="5">
    <location>
        <begin position="189"/>
        <end position="294"/>
    </location>
</feature>
<dbReference type="InterPro" id="IPR016152">
    <property type="entry name" value="PTrfase/Anion_transptr"/>
</dbReference>
<dbReference type="PROSITE" id="PS51094">
    <property type="entry name" value="PTS_EIIA_TYPE_2"/>
    <property type="match status" value="1"/>
</dbReference>
<dbReference type="Pfam" id="PF00359">
    <property type="entry name" value="PTS_EIIA_2"/>
    <property type="match status" value="1"/>
</dbReference>
<dbReference type="GO" id="GO:0009401">
    <property type="term" value="P:phosphoenolpyruvate-dependent sugar phosphotransferase system"/>
    <property type="evidence" value="ECO:0007669"/>
    <property type="project" value="InterPro"/>
</dbReference>
<dbReference type="RefSeq" id="WP_019239331.1">
    <property type="nucleotide sequence ID" value="NZ_CABKRW010000069.1"/>
</dbReference>
<dbReference type="InterPro" id="IPR036388">
    <property type="entry name" value="WH-like_DNA-bd_sf"/>
</dbReference>
<dbReference type="PROSITE" id="PS51099">
    <property type="entry name" value="PTS_EIIB_TYPE_2"/>
    <property type="match status" value="1"/>
</dbReference>
<dbReference type="SUPFAM" id="SSF52794">
    <property type="entry name" value="PTS system IIB component-like"/>
    <property type="match status" value="1"/>
</dbReference>
<dbReference type="InterPro" id="IPR013011">
    <property type="entry name" value="PTS_EIIB_2"/>
</dbReference>
<dbReference type="SUPFAM" id="SSF55804">
    <property type="entry name" value="Phoshotransferase/anion transport protein"/>
    <property type="match status" value="1"/>
</dbReference>
<proteinExistence type="predicted"/>
<dbReference type="PROSITE" id="PS51372">
    <property type="entry name" value="PRD_2"/>
    <property type="match status" value="2"/>
</dbReference>
<dbReference type="EMBL" id="NFIE01000009">
    <property type="protein sequence ID" value="OUN88712.1"/>
    <property type="molecule type" value="Genomic_DNA"/>
</dbReference>
<dbReference type="Gene3D" id="1.10.10.10">
    <property type="entry name" value="Winged helix-like DNA-binding domain superfamily/Winged helix DNA-binding domain"/>
    <property type="match status" value="1"/>
</dbReference>
<organism evidence="6 7">
    <name type="scientific">[Collinsella] massiliensis</name>
    <dbReference type="NCBI Taxonomy" id="1232426"/>
    <lineage>
        <taxon>Bacteria</taxon>
        <taxon>Bacillati</taxon>
        <taxon>Actinomycetota</taxon>
        <taxon>Coriobacteriia</taxon>
        <taxon>Coriobacteriales</taxon>
        <taxon>Coriobacteriaceae</taxon>
        <taxon>Enorma</taxon>
    </lineage>
</organism>
<dbReference type="Gene3D" id="3.40.50.2300">
    <property type="match status" value="1"/>
</dbReference>
<reference evidence="7" key="1">
    <citation type="submission" date="2017-04" db="EMBL/GenBank/DDBJ databases">
        <title>Function of individual gut microbiota members based on whole genome sequencing of pure cultures obtained from chicken caecum.</title>
        <authorList>
            <person name="Medvecky M."/>
            <person name="Cejkova D."/>
            <person name="Polansky O."/>
            <person name="Karasova D."/>
            <person name="Kubasova T."/>
            <person name="Cizek A."/>
            <person name="Rychlik I."/>
        </authorList>
    </citation>
    <scope>NUCLEOTIDE SEQUENCE [LARGE SCALE GENOMIC DNA]</scope>
    <source>
        <strain evidence="7">An5</strain>
    </source>
</reference>
<comment type="caution">
    <text evidence="6">The sequence shown here is derived from an EMBL/GenBank/DDBJ whole genome shotgun (WGS) entry which is preliminary data.</text>
</comment>
<dbReference type="PANTHER" id="PTHR30185">
    <property type="entry name" value="CRYPTIC BETA-GLUCOSIDE BGL OPERON ANTITERMINATOR"/>
    <property type="match status" value="1"/>
</dbReference>
<dbReference type="AlphaFoldDB" id="A0A1Y3XT95"/>
<name>A0A1Y3XT95_9ACTN</name>
<protein>
    <submittedName>
        <fullName evidence="6">Uncharacterized protein</fullName>
    </submittedName>
</protein>
<dbReference type="CDD" id="cd05568">
    <property type="entry name" value="PTS_IIB_bgl_like"/>
    <property type="match status" value="1"/>
</dbReference>
<accession>A0A1Y3XT95</accession>
<dbReference type="InterPro" id="IPR036634">
    <property type="entry name" value="PRD_sf"/>
</dbReference>
<dbReference type="InterPro" id="IPR011608">
    <property type="entry name" value="PRD"/>
</dbReference>
<dbReference type="SUPFAM" id="SSF63520">
    <property type="entry name" value="PTS-regulatory domain, PRD"/>
    <property type="match status" value="2"/>
</dbReference>
<evidence type="ECO:0000313" key="7">
    <source>
        <dbReference type="Proteomes" id="UP000195781"/>
    </source>
</evidence>
<dbReference type="InterPro" id="IPR050661">
    <property type="entry name" value="BglG_antiterminators"/>
</dbReference>
<dbReference type="GO" id="GO:0006355">
    <property type="term" value="P:regulation of DNA-templated transcription"/>
    <property type="evidence" value="ECO:0007669"/>
    <property type="project" value="InterPro"/>
</dbReference>
<gene>
    <name evidence="6" type="ORF">B5G02_04830</name>
</gene>
<dbReference type="InterPro" id="IPR002178">
    <property type="entry name" value="PTS_EIIA_type-2_dom"/>
</dbReference>
<dbReference type="GO" id="GO:0008982">
    <property type="term" value="F:protein-N(PI)-phosphohistidine-sugar phosphotransferase activity"/>
    <property type="evidence" value="ECO:0007669"/>
    <property type="project" value="InterPro"/>
</dbReference>
<evidence type="ECO:0000313" key="6">
    <source>
        <dbReference type="EMBL" id="OUN88712.1"/>
    </source>
</evidence>
<dbReference type="Gene3D" id="1.10.1790.10">
    <property type="entry name" value="PRD domain"/>
    <property type="match status" value="2"/>
</dbReference>
<dbReference type="OrthoDB" id="3175596at2"/>
<feature type="domain" description="PTS EIIB type-2" evidence="4">
    <location>
        <begin position="412"/>
        <end position="503"/>
    </location>
</feature>
<evidence type="ECO:0000259" key="4">
    <source>
        <dbReference type="PROSITE" id="PS51099"/>
    </source>
</evidence>
<dbReference type="Pfam" id="PF00874">
    <property type="entry name" value="PRD"/>
    <property type="match status" value="2"/>
</dbReference>
<evidence type="ECO:0000256" key="1">
    <source>
        <dbReference type="ARBA" id="ARBA00022679"/>
    </source>
</evidence>
<dbReference type="InterPro" id="IPR036095">
    <property type="entry name" value="PTS_EIIB-like_sf"/>
</dbReference>
<evidence type="ECO:0000256" key="2">
    <source>
        <dbReference type="ARBA" id="ARBA00022737"/>
    </source>
</evidence>
<dbReference type="Proteomes" id="UP000195781">
    <property type="component" value="Unassembled WGS sequence"/>
</dbReference>
<feature type="domain" description="PRD" evidence="5">
    <location>
        <begin position="301"/>
        <end position="408"/>
    </location>
</feature>
<evidence type="ECO:0000259" key="5">
    <source>
        <dbReference type="PROSITE" id="PS51372"/>
    </source>
</evidence>
<dbReference type="Gene3D" id="3.40.930.10">
    <property type="entry name" value="Mannitol-specific EII, Chain A"/>
    <property type="match status" value="1"/>
</dbReference>
<feature type="domain" description="PTS EIIA type-2" evidence="3">
    <location>
        <begin position="506"/>
        <end position="647"/>
    </location>
</feature>
<evidence type="ECO:0000259" key="3">
    <source>
        <dbReference type="PROSITE" id="PS51094"/>
    </source>
</evidence>